<feature type="compositionally biased region" description="Basic and acidic residues" evidence="1">
    <location>
        <begin position="408"/>
        <end position="417"/>
    </location>
</feature>
<evidence type="ECO:0000256" key="1">
    <source>
        <dbReference type="SAM" id="MobiDB-lite"/>
    </source>
</evidence>
<feature type="compositionally biased region" description="Low complexity" evidence="1">
    <location>
        <begin position="360"/>
        <end position="372"/>
    </location>
</feature>
<dbReference type="Pfam" id="PF20903">
    <property type="entry name" value="SPL"/>
    <property type="match status" value="1"/>
</dbReference>
<dbReference type="InterPro" id="IPR010281">
    <property type="entry name" value="DUF885"/>
</dbReference>
<dbReference type="Gene3D" id="3.40.50.12110">
    <property type="match status" value="1"/>
</dbReference>
<evidence type="ECO:0000313" key="2">
    <source>
        <dbReference type="EMBL" id="GMA88332.1"/>
    </source>
</evidence>
<reference evidence="3" key="1">
    <citation type="journal article" date="2019" name="Int. J. Syst. Evol. Microbiol.">
        <title>The Global Catalogue of Microorganisms (GCM) 10K type strain sequencing project: providing services to taxonomists for standard genome sequencing and annotation.</title>
        <authorList>
            <consortium name="The Broad Institute Genomics Platform"/>
            <consortium name="The Broad Institute Genome Sequencing Center for Infectious Disease"/>
            <person name="Wu L."/>
            <person name="Ma J."/>
        </authorList>
    </citation>
    <scope>NUCLEOTIDE SEQUENCE [LARGE SCALE GENOMIC DNA]</scope>
    <source>
        <strain evidence="3">NBRC 108730</strain>
    </source>
</reference>
<dbReference type="InterPro" id="IPR049539">
    <property type="entry name" value="SPL"/>
</dbReference>
<accession>A0ABQ6JJA5</accession>
<dbReference type="Proteomes" id="UP001157017">
    <property type="component" value="Unassembled WGS sequence"/>
</dbReference>
<keyword evidence="3" id="KW-1185">Reference proteome</keyword>
<feature type="region of interest" description="Disordered" evidence="1">
    <location>
        <begin position="341"/>
        <end position="443"/>
    </location>
</feature>
<name>A0ABQ6JJA5_9ACTN</name>
<evidence type="ECO:0000313" key="3">
    <source>
        <dbReference type="Proteomes" id="UP001157017"/>
    </source>
</evidence>
<comment type="caution">
    <text evidence="2">The sequence shown here is derived from an EMBL/GenBank/DDBJ whole genome shotgun (WGS) entry which is preliminary data.</text>
</comment>
<gene>
    <name evidence="2" type="ORF">GCM10025868_35820</name>
</gene>
<protein>
    <recommendedName>
        <fullName evidence="4">Radical SAM core domain-containing protein</fullName>
    </recommendedName>
</protein>
<dbReference type="PANTHER" id="PTHR33361">
    <property type="entry name" value="GLR0591 PROTEIN"/>
    <property type="match status" value="1"/>
</dbReference>
<dbReference type="Pfam" id="PF05960">
    <property type="entry name" value="DUF885"/>
    <property type="match status" value="1"/>
</dbReference>
<dbReference type="PANTHER" id="PTHR33361:SF2">
    <property type="entry name" value="DUF885 DOMAIN-CONTAINING PROTEIN"/>
    <property type="match status" value="1"/>
</dbReference>
<dbReference type="EMBL" id="BSUZ01000001">
    <property type="protein sequence ID" value="GMA88332.1"/>
    <property type="molecule type" value="Genomic_DNA"/>
</dbReference>
<evidence type="ECO:0008006" key="4">
    <source>
        <dbReference type="Google" id="ProtNLM"/>
    </source>
</evidence>
<feature type="compositionally biased region" description="Low complexity" evidence="1">
    <location>
        <begin position="396"/>
        <end position="407"/>
    </location>
</feature>
<proteinExistence type="predicted"/>
<organism evidence="2 3">
    <name type="scientific">Angustibacter aerolatus</name>
    <dbReference type="NCBI Taxonomy" id="1162965"/>
    <lineage>
        <taxon>Bacteria</taxon>
        <taxon>Bacillati</taxon>
        <taxon>Actinomycetota</taxon>
        <taxon>Actinomycetes</taxon>
        <taxon>Kineosporiales</taxon>
        <taxon>Kineosporiaceae</taxon>
    </lineage>
</organism>
<sequence>MADLGFLDDPGDRMGMLEGQRLRAARVVIDVGVHCGLPAPAEVGGGTWDAEKAWAFANQHVTMAESMLRFEVDRYLGWPGQAPSYKARRAAVAAACATRCASARAPTSTWPGSTAARSTWGRSGSTSCSRRCCPEAFCPTDRTIRDEPGVDHCVTVVETETPAATRVWRPKQVLVTRSAAERPHGREIVARAEAAGVPRIEPAARRPAAVAARCDRARDVRERQVDARGRGGAAVQPAAAADPPSADWRFDLAEGCPAHCQYCYLAGSLGGPPVTRAYANLDEVLAGLDAEVGRGSVTTGSAARDHEGTTFEASCYTDPLGIERLTGSLSAAVRHFGTHDWAGPTQPAVHHQVRRRRAAARPAARGPDAGAPVGERRAGQPPVRGRHRLGAEPARRPAAAGPRGVPGRPDDRADHAGRRLAHPLRRACSPRPPTPSATCPAST</sequence>